<feature type="compositionally biased region" description="Pro residues" evidence="1">
    <location>
        <begin position="218"/>
        <end position="237"/>
    </location>
</feature>
<reference evidence="2 3" key="1">
    <citation type="submission" date="2020-08" db="EMBL/GenBank/DDBJ databases">
        <title>Genomic Encyclopedia of Type Strains, Phase IV (KMG-IV): sequencing the most valuable type-strain genomes for metagenomic binning, comparative biology and taxonomic classification.</title>
        <authorList>
            <person name="Goeker M."/>
        </authorList>
    </citation>
    <scope>NUCLEOTIDE SEQUENCE [LARGE SCALE GENOMIC DNA]</scope>
    <source>
        <strain evidence="2 3">DSM 26723</strain>
    </source>
</reference>
<feature type="region of interest" description="Disordered" evidence="1">
    <location>
        <begin position="211"/>
        <end position="287"/>
    </location>
</feature>
<accession>A0A841HQN5</accession>
<feature type="compositionally biased region" description="Low complexity" evidence="1">
    <location>
        <begin position="238"/>
        <end position="264"/>
    </location>
</feature>
<keyword evidence="3" id="KW-1185">Reference proteome</keyword>
<comment type="caution">
    <text evidence="2">The sequence shown here is derived from an EMBL/GenBank/DDBJ whole genome shotgun (WGS) entry which is preliminary data.</text>
</comment>
<sequence>MKPITTTGAPRIAGWLRPMALAAATASMLVVAGCGPVKLVATTNIPTPLVVKIPVSVAVFVPKEFSGFVHDEERSGTDWHVELGRAQTDGLMRLLNAMFQHVVVVDSLNVGPQGDVRAILEPSVEEYAFVTPRDAGSPFFAVSIKYRINVYTPDGKLADSWGFTGYGTAPSQGISSDAPLTQATALALRDAGAKLAVEFREQAIVRGLLPEGAVPDTPVLPPTGLPAPAPSQQPPASAPAEAPPAQSEPAATEPPAGGESAPEAKPSEPVEKEEEKKPEPARVESLV</sequence>
<gene>
    <name evidence="2" type="ORF">HNQ60_003953</name>
</gene>
<evidence type="ECO:0008006" key="4">
    <source>
        <dbReference type="Google" id="ProtNLM"/>
    </source>
</evidence>
<organism evidence="2 3">
    <name type="scientific">Povalibacter uvarum</name>
    <dbReference type="NCBI Taxonomy" id="732238"/>
    <lineage>
        <taxon>Bacteria</taxon>
        <taxon>Pseudomonadati</taxon>
        <taxon>Pseudomonadota</taxon>
        <taxon>Gammaproteobacteria</taxon>
        <taxon>Steroidobacterales</taxon>
        <taxon>Steroidobacteraceae</taxon>
        <taxon>Povalibacter</taxon>
    </lineage>
</organism>
<name>A0A841HQN5_9GAMM</name>
<proteinExistence type="predicted"/>
<feature type="compositionally biased region" description="Basic and acidic residues" evidence="1">
    <location>
        <begin position="265"/>
        <end position="287"/>
    </location>
</feature>
<protein>
    <recommendedName>
        <fullName evidence="4">Lipoprotein</fullName>
    </recommendedName>
</protein>
<evidence type="ECO:0000313" key="2">
    <source>
        <dbReference type="EMBL" id="MBB6095063.1"/>
    </source>
</evidence>
<dbReference type="PROSITE" id="PS51257">
    <property type="entry name" value="PROKAR_LIPOPROTEIN"/>
    <property type="match status" value="1"/>
</dbReference>
<dbReference type="AlphaFoldDB" id="A0A841HQN5"/>
<evidence type="ECO:0000313" key="3">
    <source>
        <dbReference type="Proteomes" id="UP000588068"/>
    </source>
</evidence>
<dbReference type="Proteomes" id="UP000588068">
    <property type="component" value="Unassembled WGS sequence"/>
</dbReference>
<dbReference type="EMBL" id="JACHHZ010000005">
    <property type="protein sequence ID" value="MBB6095063.1"/>
    <property type="molecule type" value="Genomic_DNA"/>
</dbReference>
<evidence type="ECO:0000256" key="1">
    <source>
        <dbReference type="SAM" id="MobiDB-lite"/>
    </source>
</evidence>
<dbReference type="RefSeq" id="WP_184334472.1">
    <property type="nucleotide sequence ID" value="NZ_JACHHZ010000005.1"/>
</dbReference>